<evidence type="ECO:0000313" key="4">
    <source>
        <dbReference type="EMBL" id="HHX99310.1"/>
    </source>
</evidence>
<dbReference type="InterPro" id="IPR027417">
    <property type="entry name" value="P-loop_NTPase"/>
</dbReference>
<dbReference type="CDD" id="cd18793">
    <property type="entry name" value="SF2_C_SNF"/>
    <property type="match status" value="1"/>
</dbReference>
<dbReference type="CDD" id="cd09178">
    <property type="entry name" value="PLDc_N_Snf2_like"/>
    <property type="match status" value="1"/>
</dbReference>
<name>A0A832QDQ7_9BACT</name>
<dbReference type="PROSITE" id="PS51194">
    <property type="entry name" value="HELICASE_CTER"/>
    <property type="match status" value="1"/>
</dbReference>
<dbReference type="Pfam" id="PF00271">
    <property type="entry name" value="Helicase_C"/>
    <property type="match status" value="1"/>
</dbReference>
<dbReference type="AlphaFoldDB" id="A0A832QDQ7"/>
<proteinExistence type="predicted"/>
<evidence type="ECO:0000256" key="1">
    <source>
        <dbReference type="ARBA" id="ARBA00022801"/>
    </source>
</evidence>
<comment type="caution">
    <text evidence="4">The sequence shown here is derived from an EMBL/GenBank/DDBJ whole genome shotgun (WGS) entry which is preliminary data.</text>
</comment>
<keyword evidence="4" id="KW-0067">ATP-binding</keyword>
<dbReference type="GO" id="GO:0005524">
    <property type="term" value="F:ATP binding"/>
    <property type="evidence" value="ECO:0007669"/>
    <property type="project" value="InterPro"/>
</dbReference>
<dbReference type="EMBL" id="DUTP01000003">
    <property type="protein sequence ID" value="HHX99310.1"/>
    <property type="molecule type" value="Genomic_DNA"/>
</dbReference>
<dbReference type="InterPro" id="IPR014001">
    <property type="entry name" value="Helicase_ATP-bd"/>
</dbReference>
<sequence>MPTNQISEFITNKDGNTLSGRLNELVPKTENLDILVGYFYISGFYQLYKNLEEVDKIRILIGLNTESQVVDAVQGNLEIPFESAKKVKDSISKKYIDEVAAADDDVNVEEGMLKFVEWLQSGKLQIKIYDKAPLHAKLYIFTFNEGQLDPGRVITGSSNLTRSGLKENLEFNVELKNSNDYKFALENFNALWDEAIELSETLNETITKKTHLNEEITPYQLYLKFLYEYFREDLTVDTEIEDYIPDGYLELEYQKQAVVNAKKIIEEYGGVFISDVVGLGKTYITARLLNVLGGKTLVIASPALIAKDNPGSWTNVLMDFGVRGFECESVGMLEKILERGVDKFDNVVIDESHNFRNEATLSFERLTEICRGKKVVLVSATPFNNKPSDLLAQIKLFQNSRKSTIPGVPNLEAYFSSLKSRIGQLSRRDNYEQYMEVAKSNAQDIRNNILKYLMVRRTRSEIEKYYSDDLKKQGLKFPEVHEPEPIFYQLDSEEEGAFNKTISFIENFKYSRYIPLLYYTGELTEQERISQRNMLTFMKMLLLKRFESSVFAFKKTLKRFIRSYELMINQFDQGNVYVSKKRANKVFQLLEENRIEELMDLIEQEKVEFYKSEDFNENFRKDLEYDLSLLRNLDEIWENIDRDVKFETFVEKLKSDKILSNNKLIIFTESKETANYLSEKIEERLGEENLNYTGDSATALRADVIKNFDAKAPKKENIYRILVTTEVLAEGVNLHQSNVVINYDIPWNPTRLMQRVGRINRVDTKFKDIYTYNIFPSVQSNDILKLKEAAEAKIQMFIELLGNDARLLTEGEEIKSNELFDKLSSKETIIGETEEDSELKYLTVIKDIRDKNVELFSQIKNLPKKSRSARRLEQQSGKLLTYFKKGKLDKFIISGSKEPQELGFLEAIKLFECKEDTKRVNIPSSFYKQIKKNKEYFGSITSEEGGMVLETRTGALDRKILKRLNANTVKRFDGFTEEQEEYLEIVKQKIDEGALPKNSAKRIWGKMKNMVKPLEIVSLLQKEISPNLLKDTHSQAKESVSNVKEVILSEYFE</sequence>
<dbReference type="SUPFAM" id="SSF52540">
    <property type="entry name" value="P-loop containing nucleoside triphosphate hydrolases"/>
    <property type="match status" value="2"/>
</dbReference>
<dbReference type="InterPro" id="IPR000330">
    <property type="entry name" value="SNF2_N"/>
</dbReference>
<keyword evidence="4" id="KW-0347">Helicase</keyword>
<keyword evidence="4" id="KW-0547">Nucleotide-binding</keyword>
<dbReference type="PANTHER" id="PTHR45766:SF6">
    <property type="entry name" value="SWI_SNF-RELATED MATRIX-ASSOCIATED ACTIN-DEPENDENT REGULATOR OF CHROMATIN SUBFAMILY A-LIKE PROTEIN 1"/>
    <property type="match status" value="1"/>
</dbReference>
<dbReference type="GO" id="GO:0004386">
    <property type="term" value="F:helicase activity"/>
    <property type="evidence" value="ECO:0007669"/>
    <property type="project" value="UniProtKB-KW"/>
</dbReference>
<dbReference type="Pfam" id="PF00176">
    <property type="entry name" value="SNF2-rel_dom"/>
    <property type="match status" value="1"/>
</dbReference>
<dbReference type="InterPro" id="IPR049730">
    <property type="entry name" value="SNF2/RAD54-like_C"/>
</dbReference>
<feature type="domain" description="Helicase ATP-binding" evidence="2">
    <location>
        <begin position="262"/>
        <end position="400"/>
    </location>
</feature>
<dbReference type="SMART" id="SM00490">
    <property type="entry name" value="HELICc"/>
    <property type="match status" value="1"/>
</dbReference>
<keyword evidence="1" id="KW-0378">Hydrolase</keyword>
<protein>
    <submittedName>
        <fullName evidence="4">Helicase</fullName>
    </submittedName>
</protein>
<dbReference type="InterPro" id="IPR001650">
    <property type="entry name" value="Helicase_C-like"/>
</dbReference>
<evidence type="ECO:0000259" key="3">
    <source>
        <dbReference type="PROSITE" id="PS51194"/>
    </source>
</evidence>
<dbReference type="Proteomes" id="UP000576550">
    <property type="component" value="Unassembled WGS sequence"/>
</dbReference>
<gene>
    <name evidence="4" type="ORF">GX533_01315</name>
</gene>
<dbReference type="Pfam" id="PF13091">
    <property type="entry name" value="PLDc_2"/>
    <property type="match status" value="1"/>
</dbReference>
<dbReference type="InterPro" id="IPR025202">
    <property type="entry name" value="PLD-like_dom"/>
</dbReference>
<dbReference type="PANTHER" id="PTHR45766">
    <property type="entry name" value="DNA ANNEALING HELICASE AND ENDONUCLEASE ZRANB3 FAMILY MEMBER"/>
    <property type="match status" value="1"/>
</dbReference>
<dbReference type="GO" id="GO:0016787">
    <property type="term" value="F:hydrolase activity"/>
    <property type="evidence" value="ECO:0007669"/>
    <property type="project" value="UniProtKB-KW"/>
</dbReference>
<reference evidence="4 5" key="1">
    <citation type="journal article" date="2020" name="Biotechnol. Biofuels">
        <title>New insights from the biogas microbiome by comprehensive genome-resolved metagenomics of nearly 1600 species originating from multiple anaerobic digesters.</title>
        <authorList>
            <person name="Campanaro S."/>
            <person name="Treu L."/>
            <person name="Rodriguez-R L.M."/>
            <person name="Kovalovszki A."/>
            <person name="Ziels R.M."/>
            <person name="Maus I."/>
            <person name="Zhu X."/>
            <person name="Kougias P.G."/>
            <person name="Basile A."/>
            <person name="Luo G."/>
            <person name="Schluter A."/>
            <person name="Konstantinidis K.T."/>
            <person name="Angelidaki I."/>
        </authorList>
    </citation>
    <scope>NUCLEOTIDE SEQUENCE [LARGE SCALE GENOMIC DNA]</scope>
    <source>
        <strain evidence="4">AS05jafATM_89</strain>
    </source>
</reference>
<dbReference type="SUPFAM" id="SSF56024">
    <property type="entry name" value="Phospholipase D/nuclease"/>
    <property type="match status" value="1"/>
</dbReference>
<dbReference type="PROSITE" id="PS51192">
    <property type="entry name" value="HELICASE_ATP_BIND_1"/>
    <property type="match status" value="1"/>
</dbReference>
<accession>A0A832QDQ7</accession>
<evidence type="ECO:0000313" key="5">
    <source>
        <dbReference type="Proteomes" id="UP000576550"/>
    </source>
</evidence>
<dbReference type="Gene3D" id="3.30.870.10">
    <property type="entry name" value="Endonuclease Chain A"/>
    <property type="match status" value="1"/>
</dbReference>
<evidence type="ECO:0000259" key="2">
    <source>
        <dbReference type="PROSITE" id="PS51192"/>
    </source>
</evidence>
<dbReference type="Gene3D" id="3.40.50.300">
    <property type="entry name" value="P-loop containing nucleotide triphosphate hydrolases"/>
    <property type="match status" value="2"/>
</dbReference>
<feature type="domain" description="Helicase C-terminal" evidence="3">
    <location>
        <begin position="645"/>
        <end position="805"/>
    </location>
</feature>
<organism evidence="4 5">
    <name type="scientific">Candidatus Dojkabacteria bacterium</name>
    <dbReference type="NCBI Taxonomy" id="2099670"/>
    <lineage>
        <taxon>Bacteria</taxon>
        <taxon>Candidatus Dojkabacteria</taxon>
    </lineage>
</organism>